<protein>
    <submittedName>
        <fullName evidence="1">Uncharacterized protein</fullName>
    </submittedName>
</protein>
<dbReference type="EMBL" id="LAZR01046994">
    <property type="protein sequence ID" value="KKK95248.1"/>
    <property type="molecule type" value="Genomic_DNA"/>
</dbReference>
<name>A0A0F8ZN20_9ZZZZ</name>
<feature type="non-terminal residue" evidence="1">
    <location>
        <position position="1"/>
    </location>
</feature>
<reference evidence="1" key="1">
    <citation type="journal article" date="2015" name="Nature">
        <title>Complex archaea that bridge the gap between prokaryotes and eukaryotes.</title>
        <authorList>
            <person name="Spang A."/>
            <person name="Saw J.H."/>
            <person name="Jorgensen S.L."/>
            <person name="Zaremba-Niedzwiedzka K."/>
            <person name="Martijn J."/>
            <person name="Lind A.E."/>
            <person name="van Eijk R."/>
            <person name="Schleper C."/>
            <person name="Guy L."/>
            <person name="Ettema T.J."/>
        </authorList>
    </citation>
    <scope>NUCLEOTIDE SEQUENCE</scope>
</reference>
<sequence length="51" mass="5727">GGVAPIKHGNLRLIDTGAFQDEYLCAYNCQQDDWVLQATDSRDIERGEQLC</sequence>
<comment type="caution">
    <text evidence="1">The sequence shown here is derived from an EMBL/GenBank/DDBJ whole genome shotgun (WGS) entry which is preliminary data.</text>
</comment>
<evidence type="ECO:0000313" key="1">
    <source>
        <dbReference type="EMBL" id="KKK95248.1"/>
    </source>
</evidence>
<dbReference type="AlphaFoldDB" id="A0A0F8ZN20"/>
<gene>
    <name evidence="1" type="ORF">LCGC14_2674730</name>
</gene>
<accession>A0A0F8ZN20</accession>
<proteinExistence type="predicted"/>
<organism evidence="1">
    <name type="scientific">marine sediment metagenome</name>
    <dbReference type="NCBI Taxonomy" id="412755"/>
    <lineage>
        <taxon>unclassified sequences</taxon>
        <taxon>metagenomes</taxon>
        <taxon>ecological metagenomes</taxon>
    </lineage>
</organism>